<dbReference type="AlphaFoldDB" id="A0A843VNC9"/>
<comment type="caution">
    <text evidence="1">The sequence shown here is derived from an EMBL/GenBank/DDBJ whole genome shotgun (WGS) entry which is preliminary data.</text>
</comment>
<accession>A0A843VNC9</accession>
<keyword evidence="2" id="KW-1185">Reference proteome</keyword>
<evidence type="ECO:0000313" key="2">
    <source>
        <dbReference type="Proteomes" id="UP000652761"/>
    </source>
</evidence>
<organism evidence="1 2">
    <name type="scientific">Colocasia esculenta</name>
    <name type="common">Wild taro</name>
    <name type="synonym">Arum esculentum</name>
    <dbReference type="NCBI Taxonomy" id="4460"/>
    <lineage>
        <taxon>Eukaryota</taxon>
        <taxon>Viridiplantae</taxon>
        <taxon>Streptophyta</taxon>
        <taxon>Embryophyta</taxon>
        <taxon>Tracheophyta</taxon>
        <taxon>Spermatophyta</taxon>
        <taxon>Magnoliopsida</taxon>
        <taxon>Liliopsida</taxon>
        <taxon>Araceae</taxon>
        <taxon>Aroideae</taxon>
        <taxon>Colocasieae</taxon>
        <taxon>Colocasia</taxon>
    </lineage>
</organism>
<evidence type="ECO:0000313" key="1">
    <source>
        <dbReference type="EMBL" id="MQL92819.1"/>
    </source>
</evidence>
<reference evidence="1" key="1">
    <citation type="submission" date="2017-07" db="EMBL/GenBank/DDBJ databases">
        <title>Taro Niue Genome Assembly and Annotation.</title>
        <authorList>
            <person name="Atibalentja N."/>
            <person name="Keating K."/>
            <person name="Fields C.J."/>
        </authorList>
    </citation>
    <scope>NUCLEOTIDE SEQUENCE</scope>
    <source>
        <strain evidence="1">Niue_2</strain>
        <tissue evidence="1">Leaf</tissue>
    </source>
</reference>
<proteinExistence type="predicted"/>
<gene>
    <name evidence="1" type="ORF">Taro_025450</name>
</gene>
<name>A0A843VNC9_COLES</name>
<sequence length="163" mass="18421">MSASKRQTSMSGFFPFFQVWTYLHLSALRRGILARPGLVPIARRWDPRRDMRTLSNQLASLQEAIDCYPQLDIQNWEHRGKGVKSSATTDDAYLQAYALKYVDVAGETTSLRALMYSAMQDREAAQREAEQLSNIAKYTVDLISTLGVGLHCLLRKGVVTNYT</sequence>
<dbReference type="EMBL" id="NMUH01001490">
    <property type="protein sequence ID" value="MQL92819.1"/>
    <property type="molecule type" value="Genomic_DNA"/>
</dbReference>
<protein>
    <submittedName>
        <fullName evidence="1">Uncharacterized protein</fullName>
    </submittedName>
</protein>
<dbReference type="Proteomes" id="UP000652761">
    <property type="component" value="Unassembled WGS sequence"/>
</dbReference>